<dbReference type="Gene3D" id="1.20.120.550">
    <property type="entry name" value="Membrane associated eicosanoid/glutathione metabolism-like domain"/>
    <property type="match status" value="1"/>
</dbReference>
<gene>
    <name evidence="6" type="ordered locus">PHZ_c0520</name>
</gene>
<dbReference type="STRING" id="450851.PHZ_c0520"/>
<dbReference type="SUPFAM" id="SSF161084">
    <property type="entry name" value="MAPEG domain-like"/>
    <property type="match status" value="1"/>
</dbReference>
<keyword evidence="3 5" id="KW-1133">Transmembrane helix</keyword>
<keyword evidence="4 5" id="KW-0472">Membrane</keyword>
<dbReference type="HOGENOM" id="CLU_134926_1_0_5"/>
<accession>B4REJ2</accession>
<name>B4REJ2_PHEZH</name>
<dbReference type="RefSeq" id="WP_012521082.1">
    <property type="nucleotide sequence ID" value="NC_011144.1"/>
</dbReference>
<dbReference type="PANTHER" id="PTHR35814">
    <property type="match status" value="1"/>
</dbReference>
<proteinExistence type="predicted"/>
<keyword evidence="2 5" id="KW-0812">Transmembrane</keyword>
<dbReference type="OrthoDB" id="7630838at2"/>
<reference evidence="6 7" key="1">
    <citation type="journal article" date="2008" name="BMC Genomics">
        <title>Complete genome of Phenylobacterium zucineum - a novel facultative intracellular bacterium isolated from human erythroleukemia cell line K562.</title>
        <authorList>
            <person name="Luo Y."/>
            <person name="Xu X."/>
            <person name="Ding Z."/>
            <person name="Liu Z."/>
            <person name="Zhang B."/>
            <person name="Yan Z."/>
            <person name="Sun J."/>
            <person name="Hu S."/>
            <person name="Hu X."/>
        </authorList>
    </citation>
    <scope>NUCLEOTIDE SEQUENCE [LARGE SCALE GENOMIC DNA]</scope>
    <source>
        <strain evidence="6 7">HLK1</strain>
    </source>
</reference>
<feature type="transmembrane region" description="Helical" evidence="5">
    <location>
        <begin position="6"/>
        <end position="28"/>
    </location>
</feature>
<comment type="subcellular location">
    <subcellularLocation>
        <location evidence="1">Membrane</location>
    </subcellularLocation>
</comment>
<dbReference type="KEGG" id="pzu:PHZ_c0520"/>
<evidence type="ECO:0000256" key="5">
    <source>
        <dbReference type="SAM" id="Phobius"/>
    </source>
</evidence>
<keyword evidence="6" id="KW-0808">Transferase</keyword>
<evidence type="ECO:0000256" key="4">
    <source>
        <dbReference type="ARBA" id="ARBA00023136"/>
    </source>
</evidence>
<evidence type="ECO:0000256" key="1">
    <source>
        <dbReference type="ARBA" id="ARBA00004370"/>
    </source>
</evidence>
<feature type="transmembrane region" description="Helical" evidence="5">
    <location>
        <begin position="110"/>
        <end position="132"/>
    </location>
</feature>
<dbReference type="GO" id="GO:0016020">
    <property type="term" value="C:membrane"/>
    <property type="evidence" value="ECO:0007669"/>
    <property type="project" value="UniProtKB-SubCell"/>
</dbReference>
<keyword evidence="7" id="KW-1185">Reference proteome</keyword>
<protein>
    <submittedName>
        <fullName evidence="6">Glutathione S-transferase</fullName>
    </submittedName>
</protein>
<dbReference type="Pfam" id="PF01124">
    <property type="entry name" value="MAPEG"/>
    <property type="match status" value="1"/>
</dbReference>
<sequence>MDLTPAAHAAALWAGLHLVLLLVLSVLVTRQRRKHGVALGDGGVPELERAIRAFGNATEYVPTALIGLAILALAGAPPLLVHLIGFVLFAGRGLHAVGLSRSGEATLPRAAGVLATWIAYIAAAAALLFYAVP</sequence>
<dbReference type="GO" id="GO:0016740">
    <property type="term" value="F:transferase activity"/>
    <property type="evidence" value="ECO:0007669"/>
    <property type="project" value="UniProtKB-KW"/>
</dbReference>
<organism evidence="6 7">
    <name type="scientific">Phenylobacterium zucineum (strain HLK1)</name>
    <dbReference type="NCBI Taxonomy" id="450851"/>
    <lineage>
        <taxon>Bacteria</taxon>
        <taxon>Pseudomonadati</taxon>
        <taxon>Pseudomonadota</taxon>
        <taxon>Alphaproteobacteria</taxon>
        <taxon>Caulobacterales</taxon>
        <taxon>Caulobacteraceae</taxon>
        <taxon>Phenylobacterium</taxon>
    </lineage>
</organism>
<evidence type="ECO:0000313" key="6">
    <source>
        <dbReference type="EMBL" id="ACG76934.1"/>
    </source>
</evidence>
<dbReference type="PANTHER" id="PTHR35814:SF1">
    <property type="entry name" value="GLUTATHIONE S-TRANSFERASE-RELATED"/>
    <property type="match status" value="1"/>
</dbReference>
<dbReference type="InterPro" id="IPR001129">
    <property type="entry name" value="Membr-assoc_MAPEG"/>
</dbReference>
<dbReference type="eggNOG" id="COG3788">
    <property type="taxonomic scope" value="Bacteria"/>
</dbReference>
<evidence type="ECO:0000313" key="7">
    <source>
        <dbReference type="Proteomes" id="UP000001868"/>
    </source>
</evidence>
<evidence type="ECO:0000256" key="3">
    <source>
        <dbReference type="ARBA" id="ARBA00022989"/>
    </source>
</evidence>
<dbReference type="AlphaFoldDB" id="B4REJ2"/>
<dbReference type="Proteomes" id="UP000001868">
    <property type="component" value="Chromosome"/>
</dbReference>
<dbReference type="InterPro" id="IPR023352">
    <property type="entry name" value="MAPEG-like_dom_sf"/>
</dbReference>
<dbReference type="EMBL" id="CP000747">
    <property type="protein sequence ID" value="ACG76934.1"/>
    <property type="molecule type" value="Genomic_DNA"/>
</dbReference>
<evidence type="ECO:0000256" key="2">
    <source>
        <dbReference type="ARBA" id="ARBA00022692"/>
    </source>
</evidence>
<feature type="transmembrane region" description="Helical" evidence="5">
    <location>
        <begin position="64"/>
        <end position="90"/>
    </location>
</feature>